<proteinExistence type="predicted"/>
<reference evidence="2" key="1">
    <citation type="submission" date="2016-04" db="EMBL/GenBank/DDBJ databases">
        <title>Cephalotus genome sequencing.</title>
        <authorList>
            <person name="Fukushima K."/>
            <person name="Hasebe M."/>
            <person name="Fang X."/>
        </authorList>
    </citation>
    <scope>NUCLEOTIDE SEQUENCE [LARGE SCALE GENOMIC DNA]</scope>
    <source>
        <strain evidence="2">cv. St1</strain>
    </source>
</reference>
<organism evidence="1 2">
    <name type="scientific">Cephalotus follicularis</name>
    <name type="common">Albany pitcher plant</name>
    <dbReference type="NCBI Taxonomy" id="3775"/>
    <lineage>
        <taxon>Eukaryota</taxon>
        <taxon>Viridiplantae</taxon>
        <taxon>Streptophyta</taxon>
        <taxon>Embryophyta</taxon>
        <taxon>Tracheophyta</taxon>
        <taxon>Spermatophyta</taxon>
        <taxon>Magnoliopsida</taxon>
        <taxon>eudicotyledons</taxon>
        <taxon>Gunneridae</taxon>
        <taxon>Pentapetalae</taxon>
        <taxon>rosids</taxon>
        <taxon>fabids</taxon>
        <taxon>Oxalidales</taxon>
        <taxon>Cephalotaceae</taxon>
        <taxon>Cephalotus</taxon>
    </lineage>
</organism>
<protein>
    <submittedName>
        <fullName evidence="1">Uncharacterized protein</fullName>
    </submittedName>
</protein>
<dbReference type="Proteomes" id="UP000187406">
    <property type="component" value="Unassembled WGS sequence"/>
</dbReference>
<keyword evidence="2" id="KW-1185">Reference proteome</keyword>
<gene>
    <name evidence="1" type="ORF">CFOL_v3_26003</name>
</gene>
<dbReference type="AlphaFoldDB" id="A0A1Q3CQY4"/>
<dbReference type="EMBL" id="BDDD01002659">
    <property type="protein sequence ID" value="GAV82552.1"/>
    <property type="molecule type" value="Genomic_DNA"/>
</dbReference>
<accession>A0A1Q3CQY4</accession>
<comment type="caution">
    <text evidence="1">The sequence shown here is derived from an EMBL/GenBank/DDBJ whole genome shotgun (WGS) entry which is preliminary data.</text>
</comment>
<evidence type="ECO:0000313" key="2">
    <source>
        <dbReference type="Proteomes" id="UP000187406"/>
    </source>
</evidence>
<dbReference type="InParanoid" id="A0A1Q3CQY4"/>
<evidence type="ECO:0000313" key="1">
    <source>
        <dbReference type="EMBL" id="GAV82552.1"/>
    </source>
</evidence>
<name>A0A1Q3CQY4_CEPFO</name>
<dbReference type="OrthoDB" id="1932595at2759"/>
<sequence length="106" mass="12306">MDSLMARLDLQEMGIRREFHPTNCAPNRTYLPSACYTMVANEKNQFCKALKGLGPMPSTLWSKKPTRFTWQQMAFDVKKQVDEKVQMMNEEMKELKSQMAIVISIL</sequence>